<dbReference type="Proteomes" id="UP000499080">
    <property type="component" value="Unassembled WGS sequence"/>
</dbReference>
<sequence>MDETGVGFRFISTRHAYIGAATNFPTKVREVGPLNPVRPGRMGEDLPSAFNLSCKLAACCGRESQFYQRRSHCEVSHIFQGTFLGAELKGLMCTLLHAGERHIIVI</sequence>
<comment type="caution">
    <text evidence="1">The sequence shown here is derived from an EMBL/GenBank/DDBJ whole genome shotgun (WGS) entry which is preliminary data.</text>
</comment>
<evidence type="ECO:0000313" key="1">
    <source>
        <dbReference type="EMBL" id="GBL89032.1"/>
    </source>
</evidence>
<reference evidence="1 2" key="1">
    <citation type="journal article" date="2019" name="Sci. Rep.">
        <title>Orb-weaving spider Araneus ventricosus genome elucidates the spidroin gene catalogue.</title>
        <authorList>
            <person name="Kono N."/>
            <person name="Nakamura H."/>
            <person name="Ohtoshi R."/>
            <person name="Moran D.A.P."/>
            <person name="Shinohara A."/>
            <person name="Yoshida Y."/>
            <person name="Fujiwara M."/>
            <person name="Mori M."/>
            <person name="Tomita M."/>
            <person name="Arakawa K."/>
        </authorList>
    </citation>
    <scope>NUCLEOTIDE SEQUENCE [LARGE SCALE GENOMIC DNA]</scope>
</reference>
<protein>
    <submittedName>
        <fullName evidence="1">Uncharacterized protein</fullName>
    </submittedName>
</protein>
<dbReference type="EMBL" id="BGPR01000063">
    <property type="protein sequence ID" value="GBL89032.1"/>
    <property type="molecule type" value="Genomic_DNA"/>
</dbReference>
<dbReference type="AlphaFoldDB" id="A0A4Y2B9J8"/>
<name>A0A4Y2B9J8_ARAVE</name>
<proteinExistence type="predicted"/>
<gene>
    <name evidence="1" type="ORF">AVEN_255180_1</name>
</gene>
<evidence type="ECO:0000313" key="2">
    <source>
        <dbReference type="Proteomes" id="UP000499080"/>
    </source>
</evidence>
<accession>A0A4Y2B9J8</accession>
<organism evidence="1 2">
    <name type="scientific">Araneus ventricosus</name>
    <name type="common">Orbweaver spider</name>
    <name type="synonym">Epeira ventricosa</name>
    <dbReference type="NCBI Taxonomy" id="182803"/>
    <lineage>
        <taxon>Eukaryota</taxon>
        <taxon>Metazoa</taxon>
        <taxon>Ecdysozoa</taxon>
        <taxon>Arthropoda</taxon>
        <taxon>Chelicerata</taxon>
        <taxon>Arachnida</taxon>
        <taxon>Araneae</taxon>
        <taxon>Araneomorphae</taxon>
        <taxon>Entelegynae</taxon>
        <taxon>Araneoidea</taxon>
        <taxon>Araneidae</taxon>
        <taxon>Araneus</taxon>
    </lineage>
</organism>
<keyword evidence="2" id="KW-1185">Reference proteome</keyword>